<accession>A0A9Q1M1L7</accession>
<organism evidence="1 2">
    <name type="scientific">Anisodus acutangulus</name>
    <dbReference type="NCBI Taxonomy" id="402998"/>
    <lineage>
        <taxon>Eukaryota</taxon>
        <taxon>Viridiplantae</taxon>
        <taxon>Streptophyta</taxon>
        <taxon>Embryophyta</taxon>
        <taxon>Tracheophyta</taxon>
        <taxon>Spermatophyta</taxon>
        <taxon>Magnoliopsida</taxon>
        <taxon>eudicotyledons</taxon>
        <taxon>Gunneridae</taxon>
        <taxon>Pentapetalae</taxon>
        <taxon>asterids</taxon>
        <taxon>lamiids</taxon>
        <taxon>Solanales</taxon>
        <taxon>Solanaceae</taxon>
        <taxon>Solanoideae</taxon>
        <taxon>Hyoscyameae</taxon>
        <taxon>Anisodus</taxon>
    </lineage>
</organism>
<name>A0A9Q1M1L7_9SOLA</name>
<sequence length="121" mass="13468">MVPSSITNVDQHGVDHVAQHSTDIVVDDITEHGVDHAAQHTDDIVDPTDPVDIQDHIDEEAVVADHGNDDVDVDIAMELDDVPVQLEDQYPDPLPILQEHEKVNEKVPIMQEEQQGDMQIL</sequence>
<gene>
    <name evidence="1" type="ORF">K7X08_033215</name>
</gene>
<reference evidence="2" key="1">
    <citation type="journal article" date="2023" name="Proc. Natl. Acad. Sci. U.S.A.">
        <title>Genomic and structural basis for evolution of tropane alkaloid biosynthesis.</title>
        <authorList>
            <person name="Wanga Y.-J."/>
            <person name="Taina T."/>
            <person name="Yua J.-Y."/>
            <person name="Lia J."/>
            <person name="Xua B."/>
            <person name="Chenc J."/>
            <person name="D'Auriad J.C."/>
            <person name="Huanga J.-P."/>
            <person name="Huanga S.-X."/>
        </authorList>
    </citation>
    <scope>NUCLEOTIDE SEQUENCE [LARGE SCALE GENOMIC DNA]</scope>
    <source>
        <strain evidence="2">cv. KIB-2019</strain>
    </source>
</reference>
<protein>
    <submittedName>
        <fullName evidence="1">Uncharacterized protein</fullName>
    </submittedName>
</protein>
<comment type="caution">
    <text evidence="1">The sequence shown here is derived from an EMBL/GenBank/DDBJ whole genome shotgun (WGS) entry which is preliminary data.</text>
</comment>
<proteinExistence type="predicted"/>
<dbReference type="Proteomes" id="UP001152561">
    <property type="component" value="Unassembled WGS sequence"/>
</dbReference>
<keyword evidence="2" id="KW-1185">Reference proteome</keyword>
<dbReference type="AlphaFoldDB" id="A0A9Q1M1L7"/>
<evidence type="ECO:0000313" key="1">
    <source>
        <dbReference type="EMBL" id="KAJ8549508.1"/>
    </source>
</evidence>
<dbReference type="EMBL" id="JAJAGQ010000011">
    <property type="protein sequence ID" value="KAJ8549508.1"/>
    <property type="molecule type" value="Genomic_DNA"/>
</dbReference>
<evidence type="ECO:0000313" key="2">
    <source>
        <dbReference type="Proteomes" id="UP001152561"/>
    </source>
</evidence>